<gene>
    <name evidence="4" type="ORF">F7R26_029120</name>
</gene>
<dbReference type="PANTHER" id="PTHR40940:SF1">
    <property type="entry name" value="PROTEIN BATD"/>
    <property type="match status" value="1"/>
</dbReference>
<evidence type="ECO:0000256" key="3">
    <source>
        <dbReference type="SAM" id="SignalP"/>
    </source>
</evidence>
<proteinExistence type="predicted"/>
<dbReference type="PANTHER" id="PTHR40940">
    <property type="entry name" value="PROTEIN BATD-RELATED"/>
    <property type="match status" value="1"/>
</dbReference>
<evidence type="ECO:0000313" key="4">
    <source>
        <dbReference type="EMBL" id="QOT78858.1"/>
    </source>
</evidence>
<dbReference type="AlphaFoldDB" id="A0A7M2H1Y3"/>
<feature type="region of interest" description="Disordered" evidence="1">
    <location>
        <begin position="439"/>
        <end position="460"/>
    </location>
</feature>
<evidence type="ECO:0000256" key="1">
    <source>
        <dbReference type="SAM" id="MobiDB-lite"/>
    </source>
</evidence>
<dbReference type="RefSeq" id="WP_170301845.1">
    <property type="nucleotide sequence ID" value="NZ_CP062804.1"/>
</dbReference>
<keyword evidence="2" id="KW-0812">Transmembrane</keyword>
<keyword evidence="2" id="KW-0472">Membrane</keyword>
<accession>A0A7M2H1Y3</accession>
<keyword evidence="3" id="KW-0732">Signal</keyword>
<sequence>MKRLLLYGTILALLSLLIALPALADAPKSMARAHLEPGGAVAQGQPVKLVVDALTTNWFTEAPVFPPLELPGAIVSPPGDDATNLSEDIQGVKWFGVSRTYIVTPQAGGDIAIPPLELKLQVGQVSGLVTVHTPALKLKVKAVPRPAGAENAIGTTRLDVTQSIDRDLRALKEGDAFTRTIEISADGVQAMLLPPTPFAPVSGLAVYPRAPRVQDISQERQGFLGGRRVDAATYVVQRPGRYELPGVDVQWWDIRAGKLRTASVPPLRFSAAANTGYQPPVGIPGEPLSATTARHARLDPLRLAYWAAVLLVLALAAWLLLPRLIRALGRFRAWRRQRRLAYAGSEAAAFARLRRAQRGRDRGELMGSLYAWLDRVARRAPAVLGRPAALGNAERAAGSAAFASAAEQLLSGCYGAMAGQGDAPAALGNALNEARAALAHEPARPGHRAATPLPPLNPGS</sequence>
<dbReference type="InterPro" id="IPR025738">
    <property type="entry name" value="BatD"/>
</dbReference>
<protein>
    <submittedName>
        <fullName evidence="4">BatD family protein</fullName>
    </submittedName>
</protein>
<dbReference type="EMBL" id="CP062804">
    <property type="protein sequence ID" value="QOT78858.1"/>
    <property type="molecule type" value="Genomic_DNA"/>
</dbReference>
<keyword evidence="2" id="KW-1133">Transmembrane helix</keyword>
<feature type="transmembrane region" description="Helical" evidence="2">
    <location>
        <begin position="303"/>
        <end position="325"/>
    </location>
</feature>
<dbReference type="Proteomes" id="UP000397656">
    <property type="component" value="Chromosome 2"/>
</dbReference>
<name>A0A7M2H1Y3_9BURK</name>
<evidence type="ECO:0000256" key="2">
    <source>
        <dbReference type="SAM" id="Phobius"/>
    </source>
</evidence>
<reference evidence="4 5" key="1">
    <citation type="submission" date="2020-10" db="EMBL/GenBank/DDBJ databases">
        <title>Complete genome sequence of Cupriavidus basilensis CCUG 49340T.</title>
        <authorList>
            <person name="Salva-Serra F."/>
            <person name="Donoso R.A."/>
            <person name="Cho K.H."/>
            <person name="Yoo J.A."/>
            <person name="Lee K."/>
            <person name="Yoon S.-H."/>
            <person name="Perez-Pantoja D."/>
            <person name="Moore E.R.B."/>
        </authorList>
    </citation>
    <scope>NUCLEOTIDE SEQUENCE [LARGE SCALE GENOMIC DNA]</scope>
    <source>
        <strain evidence="5">CCUG 49340</strain>
    </source>
</reference>
<evidence type="ECO:0000313" key="5">
    <source>
        <dbReference type="Proteomes" id="UP000397656"/>
    </source>
</evidence>
<feature type="chain" id="PRO_5029805809" evidence="3">
    <location>
        <begin position="25"/>
        <end position="460"/>
    </location>
</feature>
<dbReference type="GeneID" id="98405018"/>
<organism evidence="4 5">
    <name type="scientific">Cupriavidus basilensis</name>
    <dbReference type="NCBI Taxonomy" id="68895"/>
    <lineage>
        <taxon>Bacteria</taxon>
        <taxon>Pseudomonadati</taxon>
        <taxon>Pseudomonadota</taxon>
        <taxon>Betaproteobacteria</taxon>
        <taxon>Burkholderiales</taxon>
        <taxon>Burkholderiaceae</taxon>
        <taxon>Cupriavidus</taxon>
    </lineage>
</organism>
<feature type="signal peptide" evidence="3">
    <location>
        <begin position="1"/>
        <end position="24"/>
    </location>
</feature>